<comment type="caution">
    <text evidence="1">The sequence shown here is derived from an EMBL/GenBank/DDBJ whole genome shotgun (WGS) entry which is preliminary data.</text>
</comment>
<gene>
    <name evidence="1" type="ORF">D8M06_00350</name>
</gene>
<organism evidence="1 2">
    <name type="scientific">Oceanobacillus halophilus</name>
    <dbReference type="NCBI Taxonomy" id="930130"/>
    <lineage>
        <taxon>Bacteria</taxon>
        <taxon>Bacillati</taxon>
        <taxon>Bacillota</taxon>
        <taxon>Bacilli</taxon>
        <taxon>Bacillales</taxon>
        <taxon>Bacillaceae</taxon>
        <taxon>Oceanobacillus</taxon>
    </lineage>
</organism>
<dbReference type="OrthoDB" id="2967651at2"/>
<dbReference type="AlphaFoldDB" id="A0A495ADH9"/>
<keyword evidence="1" id="KW-0808">Transferase</keyword>
<dbReference type="EMBL" id="RBZP01000001">
    <property type="protein sequence ID" value="RKQ37988.1"/>
    <property type="molecule type" value="Genomic_DNA"/>
</dbReference>
<dbReference type="GO" id="GO:0016740">
    <property type="term" value="F:transferase activity"/>
    <property type="evidence" value="ECO:0007669"/>
    <property type="project" value="UniProtKB-KW"/>
</dbReference>
<reference evidence="1 2" key="1">
    <citation type="journal article" date="2016" name="Int. J. Syst. Evol. Microbiol.">
        <title>Oceanobacillus halophilus sp. nov., a novel moderately halophilic bacterium from a hypersaline lake.</title>
        <authorList>
            <person name="Amoozegar M.A."/>
            <person name="Bagheri M."/>
            <person name="Makhdoumi A."/>
            <person name="Nikou M.M."/>
            <person name="Fazeli S.A.S."/>
            <person name="Schumann P."/>
            <person name="Sproer C."/>
            <person name="Sanchez-Porro C."/>
            <person name="Ventosa A."/>
        </authorList>
    </citation>
    <scope>NUCLEOTIDE SEQUENCE [LARGE SCALE GENOMIC DNA]</scope>
    <source>
        <strain evidence="1 2">DSM 23996</strain>
    </source>
</reference>
<dbReference type="Proteomes" id="UP000269301">
    <property type="component" value="Unassembled WGS sequence"/>
</dbReference>
<proteinExistence type="predicted"/>
<evidence type="ECO:0000313" key="1">
    <source>
        <dbReference type="EMBL" id="RKQ37988.1"/>
    </source>
</evidence>
<protein>
    <submittedName>
        <fullName evidence="1">Sulfurtransferase</fullName>
    </submittedName>
</protein>
<sequence length="120" mass="13881">MIYFFTIILVALIISSYKRYVPVRNVPCLKDGCKDLNATILDIRDYNTTNNRSEDILNIPYAYLRRFNHEISDDNIHVIASDKLELNLGLRFLLKKGFKVISYEIANCPCKKGGFEFGVR</sequence>
<keyword evidence="2" id="KW-1185">Reference proteome</keyword>
<accession>A0A495ADH9</accession>
<name>A0A495ADH9_9BACI</name>
<evidence type="ECO:0000313" key="2">
    <source>
        <dbReference type="Proteomes" id="UP000269301"/>
    </source>
</evidence>